<keyword evidence="3" id="KW-1185">Reference proteome</keyword>
<dbReference type="GeneID" id="54124978"/>
<keyword evidence="1" id="KW-0472">Membrane</keyword>
<keyword evidence="1" id="KW-1133">Transmembrane helix</keyword>
<accession>A0A1H6G052</accession>
<evidence type="ECO:0000256" key="1">
    <source>
        <dbReference type="SAM" id="Phobius"/>
    </source>
</evidence>
<keyword evidence="1" id="KW-0812">Transmembrane</keyword>
<dbReference type="Proteomes" id="UP000199112">
    <property type="component" value="Unassembled WGS sequence"/>
</dbReference>
<gene>
    <name evidence="2" type="ORF">SAMN04487967_2637</name>
</gene>
<dbReference type="AlphaFoldDB" id="A0A1H6G052"/>
<dbReference type="OrthoDB" id="180691at2157"/>
<dbReference type="EMBL" id="FNWL01000002">
    <property type="protein sequence ID" value="SEH16456.1"/>
    <property type="molecule type" value="Genomic_DNA"/>
</dbReference>
<feature type="transmembrane region" description="Helical" evidence="1">
    <location>
        <begin position="24"/>
        <end position="44"/>
    </location>
</feature>
<evidence type="ECO:0000313" key="2">
    <source>
        <dbReference type="EMBL" id="SEH16456.1"/>
    </source>
</evidence>
<dbReference type="RefSeq" id="WP_168170947.1">
    <property type="nucleotide sequence ID" value="NZ_FNWL01000002.1"/>
</dbReference>
<name>A0A1H6G052_9EURY</name>
<proteinExistence type="predicted"/>
<evidence type="ECO:0000313" key="3">
    <source>
        <dbReference type="Proteomes" id="UP000199112"/>
    </source>
</evidence>
<protein>
    <submittedName>
        <fullName evidence="2">Uncharacterized protein</fullName>
    </submittedName>
</protein>
<sequence>MSIDSLWSPVDNVTDRWSALERDWQSVFIGVAIVVLVGAFELPIPW</sequence>
<reference evidence="3" key="1">
    <citation type="submission" date="2016-10" db="EMBL/GenBank/DDBJ databases">
        <authorList>
            <person name="Varghese N."/>
            <person name="Submissions S."/>
        </authorList>
    </citation>
    <scope>NUCLEOTIDE SEQUENCE [LARGE SCALE GENOMIC DNA]</scope>
    <source>
        <strain evidence="3">CGMCC 1.8981</strain>
    </source>
</reference>
<organism evidence="2 3">
    <name type="scientific">Natronorubrum sediminis</name>
    <dbReference type="NCBI Taxonomy" id="640943"/>
    <lineage>
        <taxon>Archaea</taxon>
        <taxon>Methanobacteriati</taxon>
        <taxon>Methanobacteriota</taxon>
        <taxon>Stenosarchaea group</taxon>
        <taxon>Halobacteria</taxon>
        <taxon>Halobacteriales</taxon>
        <taxon>Natrialbaceae</taxon>
        <taxon>Natronorubrum</taxon>
    </lineage>
</organism>